<protein>
    <submittedName>
        <fullName evidence="7">Tail-specific protease</fullName>
        <ecNumber evidence="7">3.4.21.102</ecNumber>
    </submittedName>
</protein>
<dbReference type="GO" id="GO:0004252">
    <property type="term" value="F:serine-type endopeptidase activity"/>
    <property type="evidence" value="ECO:0007669"/>
    <property type="project" value="UniProtKB-EC"/>
</dbReference>
<dbReference type="GO" id="GO:0030288">
    <property type="term" value="C:outer membrane-bounded periplasmic space"/>
    <property type="evidence" value="ECO:0007669"/>
    <property type="project" value="TreeGrafter"/>
</dbReference>
<dbReference type="SMART" id="SM00245">
    <property type="entry name" value="TSPc"/>
    <property type="match status" value="1"/>
</dbReference>
<dbReference type="InterPro" id="IPR040573">
    <property type="entry name" value="TSP_N"/>
</dbReference>
<evidence type="ECO:0000256" key="3">
    <source>
        <dbReference type="ARBA" id="ARBA00022801"/>
    </source>
</evidence>
<dbReference type="SMART" id="SM00228">
    <property type="entry name" value="PDZ"/>
    <property type="match status" value="1"/>
</dbReference>
<dbReference type="EC" id="3.4.21.102" evidence="7"/>
<evidence type="ECO:0000256" key="1">
    <source>
        <dbReference type="ARBA" id="ARBA00009179"/>
    </source>
</evidence>
<dbReference type="GO" id="GO:0006508">
    <property type="term" value="P:proteolysis"/>
    <property type="evidence" value="ECO:0007669"/>
    <property type="project" value="UniProtKB-KW"/>
</dbReference>
<dbReference type="FunFam" id="3.90.226.10:FF:000090">
    <property type="entry name" value="Tail-specific protease"/>
    <property type="match status" value="1"/>
</dbReference>
<dbReference type="Gene3D" id="2.30.42.10">
    <property type="match status" value="1"/>
</dbReference>
<dbReference type="Pfam" id="PF17804">
    <property type="entry name" value="TSP_NTD"/>
    <property type="match status" value="1"/>
</dbReference>
<dbReference type="GO" id="GO:0007165">
    <property type="term" value="P:signal transduction"/>
    <property type="evidence" value="ECO:0007669"/>
    <property type="project" value="TreeGrafter"/>
</dbReference>
<dbReference type="NCBIfam" id="TIGR00225">
    <property type="entry name" value="prc"/>
    <property type="match status" value="1"/>
</dbReference>
<organism evidence="7 8">
    <name type="scientific">Polystyrenella longa</name>
    <dbReference type="NCBI Taxonomy" id="2528007"/>
    <lineage>
        <taxon>Bacteria</taxon>
        <taxon>Pseudomonadati</taxon>
        <taxon>Planctomycetota</taxon>
        <taxon>Planctomycetia</taxon>
        <taxon>Planctomycetales</taxon>
        <taxon>Planctomycetaceae</taxon>
        <taxon>Polystyrenella</taxon>
    </lineage>
</organism>
<dbReference type="SUPFAM" id="SSF50156">
    <property type="entry name" value="PDZ domain-like"/>
    <property type="match status" value="1"/>
</dbReference>
<accession>A0A518CMA4</accession>
<dbReference type="PROSITE" id="PS50106">
    <property type="entry name" value="PDZ"/>
    <property type="match status" value="1"/>
</dbReference>
<dbReference type="InterPro" id="IPR004447">
    <property type="entry name" value="Peptidase_S41A"/>
</dbReference>
<dbReference type="InterPro" id="IPR001478">
    <property type="entry name" value="PDZ"/>
</dbReference>
<name>A0A518CMA4_9PLAN</name>
<keyword evidence="2 5" id="KW-0645">Protease</keyword>
<dbReference type="PANTHER" id="PTHR32060:SF22">
    <property type="entry name" value="CARBOXYL-TERMINAL-PROCESSING PEPTIDASE 3, CHLOROPLASTIC"/>
    <property type="match status" value="1"/>
</dbReference>
<gene>
    <name evidence="7" type="primary">prc</name>
    <name evidence="7" type="ORF">Pla110_20410</name>
</gene>
<evidence type="ECO:0000259" key="6">
    <source>
        <dbReference type="PROSITE" id="PS50106"/>
    </source>
</evidence>
<evidence type="ECO:0000313" key="8">
    <source>
        <dbReference type="Proteomes" id="UP000317178"/>
    </source>
</evidence>
<dbReference type="Pfam" id="PF03572">
    <property type="entry name" value="Peptidase_S41"/>
    <property type="match status" value="1"/>
</dbReference>
<dbReference type="InterPro" id="IPR036034">
    <property type="entry name" value="PDZ_sf"/>
</dbReference>
<dbReference type="InterPro" id="IPR020992">
    <property type="entry name" value="Tail_Prtase_C"/>
</dbReference>
<dbReference type="RefSeq" id="WP_144995601.1">
    <property type="nucleotide sequence ID" value="NZ_CP036281.1"/>
</dbReference>
<feature type="domain" description="PDZ" evidence="6">
    <location>
        <begin position="250"/>
        <end position="323"/>
    </location>
</feature>
<sequence length="710" mass="80086">MKLPKKARSASALFTLVICFAGFVFLANSFAPAESVEESTTKLVCELLAEHHISHPVIGDEVSAKVFHEFIDGLDSQKQYFYKSDIDELKKQELKLDDYLKGGDVKFAFDAFNLYKERVKERVDVAMVLINENHDFTVDEFLITDGDELEWATSKAELNERWRKRIKFDILNLKLANEKNEKSNETEADEEKKKPVYDPVERLTKRYERLYSNLAQTQDFEVFEMYIGALTHSLDPHTSYMSPQTLEDFQIQMSLKLTGIGASLRSEDGLTVIHRIIPGGAADKDGRLEAGDVIVRVGQEGQAEDQFEDIREMKLSRVVRFIRGPADTEVQLEVQKGKTDDIVHYTLVRKEVELKEDAVQGEIIDLETRVENGKGRVGVIKIPSFYHDFSRNDNNDVNVRSTARDVLQVLIDFQEETQKSGKELDGIIIDLRDNGGGALSEAIDVSGLFIEDGPVVQVKSKEGRVSVQSDDNNAVAYRGPLVVVCNRLSASASEIFAGVIKDYKRGIIVGDETTHGKGTVQHVMPVQKSTFGFPVGKPNGALKLTINQFYRVNGESTQNRGVESDVTLPSILDHGELGEKYLDNALAFDEIEVAEHDNFGLVLPDIVTMLQKRSAQRISQNDGFNKDLRQIARYEERKNRKKVTLNEAALRKDRQEDLEEESLEEKIVKAAQDDENGPLFPDEHYNNEVLNISTDYINVLRSKAKQTVSK</sequence>
<dbReference type="PANTHER" id="PTHR32060">
    <property type="entry name" value="TAIL-SPECIFIC PROTEASE"/>
    <property type="match status" value="1"/>
</dbReference>
<dbReference type="Pfam" id="PF00595">
    <property type="entry name" value="PDZ"/>
    <property type="match status" value="1"/>
</dbReference>
<reference evidence="7 8" key="1">
    <citation type="submission" date="2019-02" db="EMBL/GenBank/DDBJ databases">
        <title>Deep-cultivation of Planctomycetes and their phenomic and genomic characterization uncovers novel biology.</title>
        <authorList>
            <person name="Wiegand S."/>
            <person name="Jogler M."/>
            <person name="Boedeker C."/>
            <person name="Pinto D."/>
            <person name="Vollmers J."/>
            <person name="Rivas-Marin E."/>
            <person name="Kohn T."/>
            <person name="Peeters S.H."/>
            <person name="Heuer A."/>
            <person name="Rast P."/>
            <person name="Oberbeckmann S."/>
            <person name="Bunk B."/>
            <person name="Jeske O."/>
            <person name="Meyerdierks A."/>
            <person name="Storesund J.E."/>
            <person name="Kallscheuer N."/>
            <person name="Luecker S."/>
            <person name="Lage O.M."/>
            <person name="Pohl T."/>
            <person name="Merkel B.J."/>
            <person name="Hornburger P."/>
            <person name="Mueller R.-W."/>
            <person name="Bruemmer F."/>
            <person name="Labrenz M."/>
            <person name="Spormann A.M."/>
            <person name="Op den Camp H."/>
            <person name="Overmann J."/>
            <person name="Amann R."/>
            <person name="Jetten M.S.M."/>
            <person name="Mascher T."/>
            <person name="Medema M.H."/>
            <person name="Devos D.P."/>
            <person name="Kaster A.-K."/>
            <person name="Ovreas L."/>
            <person name="Rohde M."/>
            <person name="Galperin M.Y."/>
            <person name="Jogler C."/>
        </authorList>
    </citation>
    <scope>NUCLEOTIDE SEQUENCE [LARGE SCALE GENOMIC DNA]</scope>
    <source>
        <strain evidence="7 8">Pla110</strain>
    </source>
</reference>
<dbReference type="SUPFAM" id="SSF52096">
    <property type="entry name" value="ClpP/crotonase"/>
    <property type="match status" value="1"/>
</dbReference>
<keyword evidence="3 5" id="KW-0378">Hydrolase</keyword>
<comment type="similarity">
    <text evidence="1 5">Belongs to the peptidase S41A family.</text>
</comment>
<evidence type="ECO:0000313" key="7">
    <source>
        <dbReference type="EMBL" id="QDU80314.1"/>
    </source>
</evidence>
<dbReference type="KEGG" id="plon:Pla110_20410"/>
<evidence type="ECO:0000256" key="4">
    <source>
        <dbReference type="ARBA" id="ARBA00022825"/>
    </source>
</evidence>
<evidence type="ECO:0000256" key="2">
    <source>
        <dbReference type="ARBA" id="ARBA00022670"/>
    </source>
</evidence>
<dbReference type="AlphaFoldDB" id="A0A518CMA4"/>
<dbReference type="EMBL" id="CP036281">
    <property type="protein sequence ID" value="QDU80314.1"/>
    <property type="molecule type" value="Genomic_DNA"/>
</dbReference>
<evidence type="ECO:0000256" key="5">
    <source>
        <dbReference type="RuleBase" id="RU004404"/>
    </source>
</evidence>
<keyword evidence="8" id="KW-1185">Reference proteome</keyword>
<dbReference type="Proteomes" id="UP000317178">
    <property type="component" value="Chromosome"/>
</dbReference>
<dbReference type="CDD" id="cd07560">
    <property type="entry name" value="Peptidase_S41_CPP"/>
    <property type="match status" value="1"/>
</dbReference>
<dbReference type="Pfam" id="PF11818">
    <property type="entry name" value="DUF3340"/>
    <property type="match status" value="1"/>
</dbReference>
<dbReference type="InterPro" id="IPR005151">
    <property type="entry name" value="Tail-specific_protease"/>
</dbReference>
<keyword evidence="4 5" id="KW-0720">Serine protease</keyword>
<dbReference type="Gene3D" id="3.90.226.10">
    <property type="entry name" value="2-enoyl-CoA Hydratase, Chain A, domain 1"/>
    <property type="match status" value="1"/>
</dbReference>
<dbReference type="OrthoDB" id="9812068at2"/>
<proteinExistence type="inferred from homology"/>
<dbReference type="InterPro" id="IPR029045">
    <property type="entry name" value="ClpP/crotonase-like_dom_sf"/>
</dbReference>